<dbReference type="InterPro" id="IPR022212">
    <property type="entry name" value="DUF3741"/>
</dbReference>
<dbReference type="AlphaFoldDB" id="A0A1D6J9S9"/>
<reference evidence="4" key="1">
    <citation type="submission" date="2015-12" db="EMBL/GenBank/DDBJ databases">
        <title>Update maize B73 reference genome by single molecule sequencing technologies.</title>
        <authorList>
            <consortium name="Maize Genome Sequencing Project"/>
            <person name="Ware D."/>
        </authorList>
    </citation>
    <scope>NUCLEOTIDE SEQUENCE</scope>
    <source>
        <tissue evidence="4">Seedling</tissue>
    </source>
</reference>
<feature type="domain" description="DUF3741" evidence="2">
    <location>
        <begin position="205"/>
        <end position="245"/>
    </location>
</feature>
<dbReference type="PANTHER" id="PTHR46634:SF3">
    <property type="entry name" value="M REDUCTASE II SUBUNIT GAMMA, PUTATIVE (DUF3741)-RELATED"/>
    <property type="match status" value="1"/>
</dbReference>
<gene>
    <name evidence="4" type="ORF">ZEAMMB73_Zm00001d025815</name>
</gene>
<dbReference type="PANTHER" id="PTHR46634">
    <property type="entry name" value="M REDUCTASE II SUBUNIT GAMMA, PUTATIVE (DUF3741)-RELATED"/>
    <property type="match status" value="1"/>
</dbReference>
<evidence type="ECO:0000259" key="3">
    <source>
        <dbReference type="Pfam" id="PF14383"/>
    </source>
</evidence>
<protein>
    <submittedName>
        <fullName evidence="4">Phosphatidylinositol N-acetyglucosaminlytransferase subunit P-related</fullName>
    </submittedName>
</protein>
<feature type="compositionally biased region" description="Low complexity" evidence="1">
    <location>
        <begin position="65"/>
        <end position="77"/>
    </location>
</feature>
<dbReference type="InterPro" id="IPR032795">
    <property type="entry name" value="DUF3741-assoc"/>
</dbReference>
<dbReference type="InParanoid" id="A0A1D6J9S9"/>
<dbReference type="OrthoDB" id="1932693at2759"/>
<dbReference type="Pfam" id="PF14383">
    <property type="entry name" value="VARLMGL"/>
    <property type="match status" value="1"/>
</dbReference>
<feature type="domain" description="DUF3741" evidence="3">
    <location>
        <begin position="93"/>
        <end position="108"/>
    </location>
</feature>
<sequence length="254" mass="29078">MLRGRVYDQKKAMINLFDLRAGMSSTNKLTDRARIDGSPACRSWQDVKRTVDPAKVYANDKVGASNWSSSRNNSNASPLDMASEKEMSKELESKKKSPSVVARLMGLEEDLPGQELALHPAKGKLKKRHLNGNLAETNNLHQHQEQYLSSITTCDKHIGPKETVEFKDVYEVSEEPLRTYHLHDQTFPREMSSRSKRDIRMEIVRQNFMEAKRLATNEKLLHSKEFQDALEVLSSNRDLFLSFLRNRTLLSQSS</sequence>
<feature type="region of interest" description="Disordered" evidence="1">
    <location>
        <begin position="64"/>
        <end position="97"/>
    </location>
</feature>
<dbReference type="Pfam" id="PF12552">
    <property type="entry name" value="DUF3741"/>
    <property type="match status" value="1"/>
</dbReference>
<keyword evidence="4" id="KW-0808">Transferase</keyword>
<feature type="compositionally biased region" description="Basic and acidic residues" evidence="1">
    <location>
        <begin position="82"/>
        <end position="95"/>
    </location>
</feature>
<proteinExistence type="predicted"/>
<evidence type="ECO:0000259" key="2">
    <source>
        <dbReference type="Pfam" id="PF12552"/>
    </source>
</evidence>
<name>A0A1D6J9S9_MAIZE</name>
<dbReference type="GO" id="GO:0016740">
    <property type="term" value="F:transferase activity"/>
    <property type="evidence" value="ECO:0007669"/>
    <property type="project" value="UniProtKB-KW"/>
</dbReference>
<evidence type="ECO:0000313" key="4">
    <source>
        <dbReference type="EMBL" id="AQK44664.1"/>
    </source>
</evidence>
<evidence type="ECO:0000256" key="1">
    <source>
        <dbReference type="SAM" id="MobiDB-lite"/>
    </source>
</evidence>
<dbReference type="EMBL" id="CM000786">
    <property type="protein sequence ID" value="AQK44664.1"/>
    <property type="molecule type" value="Genomic_DNA"/>
</dbReference>
<accession>A0A1D6J9S9</accession>
<organism evidence="4">
    <name type="scientific">Zea mays</name>
    <name type="common">Maize</name>
    <dbReference type="NCBI Taxonomy" id="4577"/>
    <lineage>
        <taxon>Eukaryota</taxon>
        <taxon>Viridiplantae</taxon>
        <taxon>Streptophyta</taxon>
        <taxon>Embryophyta</taxon>
        <taxon>Tracheophyta</taxon>
        <taxon>Spermatophyta</taxon>
        <taxon>Magnoliopsida</taxon>
        <taxon>Liliopsida</taxon>
        <taxon>Poales</taxon>
        <taxon>Poaceae</taxon>
        <taxon>PACMAD clade</taxon>
        <taxon>Panicoideae</taxon>
        <taxon>Andropogonodae</taxon>
        <taxon>Andropogoneae</taxon>
        <taxon>Tripsacinae</taxon>
        <taxon>Zea</taxon>
    </lineage>
</organism>